<dbReference type="PRINTS" id="PR00368">
    <property type="entry name" value="FADPNR"/>
</dbReference>
<keyword evidence="1" id="KW-0560">Oxidoreductase</keyword>
<organism evidence="3 4">
    <name type="scientific">Acetobacterium bakii</name>
    <dbReference type="NCBI Taxonomy" id="52689"/>
    <lineage>
        <taxon>Bacteria</taxon>
        <taxon>Bacillati</taxon>
        <taxon>Bacillota</taxon>
        <taxon>Clostridia</taxon>
        <taxon>Eubacteriales</taxon>
        <taxon>Eubacteriaceae</taxon>
        <taxon>Acetobacterium</taxon>
    </lineage>
</organism>
<protein>
    <submittedName>
        <fullName evidence="3">Pyridine nucleotide-disulfide oxidoreductase</fullName>
    </submittedName>
</protein>
<accession>A0A0L6U526</accession>
<dbReference type="AlphaFoldDB" id="A0A0L6U526"/>
<comment type="caution">
    <text evidence="3">The sequence shown here is derived from an EMBL/GenBank/DDBJ whole genome shotgun (WGS) entry which is preliminary data.</text>
</comment>
<keyword evidence="4" id="KW-1185">Reference proteome</keyword>
<evidence type="ECO:0000256" key="1">
    <source>
        <dbReference type="ARBA" id="ARBA00023002"/>
    </source>
</evidence>
<evidence type="ECO:0000313" key="3">
    <source>
        <dbReference type="EMBL" id="KNZ42880.1"/>
    </source>
</evidence>
<proteinExistence type="predicted"/>
<name>A0A0L6U526_9FIRM</name>
<dbReference type="InterPro" id="IPR051691">
    <property type="entry name" value="Metab_Enz_Cyan_OpOx_G3PDH"/>
</dbReference>
<dbReference type="GO" id="GO:0016491">
    <property type="term" value="F:oxidoreductase activity"/>
    <property type="evidence" value="ECO:0007669"/>
    <property type="project" value="UniProtKB-KW"/>
</dbReference>
<dbReference type="Gene3D" id="3.50.50.60">
    <property type="entry name" value="FAD/NAD(P)-binding domain"/>
    <property type="match status" value="2"/>
</dbReference>
<dbReference type="Pfam" id="PF07992">
    <property type="entry name" value="Pyr_redox_2"/>
    <property type="match status" value="1"/>
</dbReference>
<dbReference type="PANTHER" id="PTHR42949:SF3">
    <property type="entry name" value="ANAEROBIC GLYCEROL-3-PHOSPHATE DEHYDROGENASE SUBUNIT B"/>
    <property type="match status" value="1"/>
</dbReference>
<dbReference type="InterPro" id="IPR023753">
    <property type="entry name" value="FAD/NAD-binding_dom"/>
</dbReference>
<dbReference type="STRING" id="52689.AKG39_03930"/>
<evidence type="ECO:0000259" key="2">
    <source>
        <dbReference type="Pfam" id="PF07992"/>
    </source>
</evidence>
<dbReference type="EMBL" id="LGYO01000008">
    <property type="protein sequence ID" value="KNZ42880.1"/>
    <property type="molecule type" value="Genomic_DNA"/>
</dbReference>
<evidence type="ECO:0000313" key="4">
    <source>
        <dbReference type="Proteomes" id="UP000036873"/>
    </source>
</evidence>
<reference evidence="4" key="1">
    <citation type="submission" date="2015-07" db="EMBL/GenBank/DDBJ databases">
        <title>Draft genome sequence of Acetobacterium bakii DSM 8293, a potential psychrophilic chemical producer through syngas fermentation.</title>
        <authorList>
            <person name="Song Y."/>
            <person name="Hwang S."/>
            <person name="Cho B.-K."/>
        </authorList>
    </citation>
    <scope>NUCLEOTIDE SEQUENCE [LARGE SCALE GENOMIC DNA]</scope>
    <source>
        <strain evidence="4">DSM 8239</strain>
    </source>
</reference>
<sequence>MIYDVVILGGGPAGLAAAAEAKKQGAENVLILERDRELGGILNQCIHNGFGLHTFNEELTGPEYAERHINEIVELGIPYLLNTMVLDMVEHGDLKVIHVINENDGYMAIESKAVILTMGCRERTSGAIGIPGYRPSGVFTAGTAQRFINMEGYMCGKEVVILGSGDIGLIMARRMTLEGAHVQAVCELMPYSNGLVRNIVQCLDDYDIPLKLSQTITFIHGKDRVEGVTIAKVDERLKAIPGTEEFIPCDTLLLSVGLIPENEITRHAGVEMDPRTSGSVVGELRQTSMPGVFACGNVVHVHDLVDFVSQEAVLAGKGAAKYLKGQLNADVDFTTVNGDGIGYVVPQKVAIKNVDDSVTFYMRVRQVFKDKVVNAYIGDTIIATKKEKKFLPAEMVNFKITKDILAEYPSGEIRFVVEEAKK</sequence>
<gene>
    <name evidence="3" type="ORF">AKG39_03930</name>
</gene>
<dbReference type="RefSeq" id="WP_083439403.1">
    <property type="nucleotide sequence ID" value="NZ_LGYO01000008.1"/>
</dbReference>
<dbReference type="InterPro" id="IPR036188">
    <property type="entry name" value="FAD/NAD-bd_sf"/>
</dbReference>
<dbReference type="SUPFAM" id="SSF51905">
    <property type="entry name" value="FAD/NAD(P)-binding domain"/>
    <property type="match status" value="1"/>
</dbReference>
<dbReference type="OrthoDB" id="9776839at2"/>
<dbReference type="PANTHER" id="PTHR42949">
    <property type="entry name" value="ANAEROBIC GLYCEROL-3-PHOSPHATE DEHYDROGENASE SUBUNIT B"/>
    <property type="match status" value="1"/>
</dbReference>
<dbReference type="Proteomes" id="UP000036873">
    <property type="component" value="Unassembled WGS sequence"/>
</dbReference>
<feature type="domain" description="FAD/NAD(P)-binding" evidence="2">
    <location>
        <begin position="3"/>
        <end position="302"/>
    </location>
</feature>
<dbReference type="PRINTS" id="PR00411">
    <property type="entry name" value="PNDRDTASEI"/>
</dbReference>